<evidence type="ECO:0000259" key="2">
    <source>
        <dbReference type="PROSITE" id="PS50994"/>
    </source>
</evidence>
<dbReference type="PANTHER" id="PTHR47331">
    <property type="entry name" value="PHD-TYPE DOMAIN-CONTAINING PROTEIN"/>
    <property type="match status" value="1"/>
</dbReference>
<dbReference type="InterPro" id="IPR008042">
    <property type="entry name" value="Retrotrans_Pao"/>
</dbReference>
<dbReference type="Gene3D" id="3.10.10.10">
    <property type="entry name" value="HIV Type 1 Reverse Transcriptase, subunit A, domain 1"/>
    <property type="match status" value="1"/>
</dbReference>
<dbReference type="EnsemblMetazoa" id="AALFPA23_006955.R9198">
    <property type="protein sequence ID" value="AALFPA23_006955.P9198"/>
    <property type="gene ID" value="AALFPA23_006955"/>
</dbReference>
<dbReference type="PANTHER" id="PTHR47331:SF1">
    <property type="entry name" value="GAG-LIKE PROTEIN"/>
    <property type="match status" value="1"/>
</dbReference>
<dbReference type="InterPro" id="IPR043502">
    <property type="entry name" value="DNA/RNA_pol_sf"/>
</dbReference>
<protein>
    <recommendedName>
        <fullName evidence="2">Integrase catalytic domain-containing protein</fullName>
    </recommendedName>
</protein>
<sequence>MEKDPPPARSLSRRSSSSTARARIILELKRLDDERALQEKAAEEKVMREKEYLAKKYDLMQAQLEEEEEGSARSRRSMSSILKVEQWLQNDPVTNSCPGIGYSEIPASVESRTGTVPKQPKPSASLAAAAISTPKSGQDPLDWSLTWDEPVGSQPPAKGKYAVNLQEIQRKFRGVQLCPPKPNQQPVGPSPLIQSMGGNQPITGPGSGQVPTTTSAVTSGPQPCQVALDHTAYHTGQSSGLEALPTEHQAPVAVTPVSQSCSDYTLPQVRTNTVTFKVPKLSSLIEHTPNVVTEPCKASLPLRNDTLTFHPIYKSTPYVRPEIAPSVHFADYPITSSSGLPTFAPVRTVSSNPLPAVSSIAVDSGRPIPIPPSDSTSAHVQTAVPWINAPTSQQLAARHIVPKELPIFSGDPVEWPLFVSCYQNTTQLCGFSNGENLMRLQRSLKGNALEAVRSLLLEPSSVPLIISTLQTLFGRPDLIINSLIHKVRATPSPKLDKLESLISFGLACQNLCGHLRAAGQQAHFSNPALLQELVNKLPANIKLDWALFKQKCPVVDLGTFGDYMSQLVVAASDVAPFQPSEETCSPSEKRKSKERLFLNAHSSGIPPNDSDRRHHTSQTGSKQPKPCPMCEKSGHKVRECEAFKKCSLEDRWKRTQDHHLCRRCLIAHGKFPCKASLCGVDGCEERHHKLLHPGKPDPVSSSESLQAIESLSIHCERKMPTLFRIIPVTLFANEKTINTFAFLDEGSSSTLIEARVARELGVKGEVYPLCLQWTGDVERSEDKSELIRLEISGRGSPKRHVLKSAHTVEKLCLPKQTLQFKQLSEQFPYLRGLPIEGYSNATPTVLIGVDNAHLKIPLKIREGQIGQPVATKTRLGWTVYGEIPGEAPSKEHCQYHMCEAKRSPDDELHDLVKEFFSVENVGVAVTPVLKGSDEIRSRKILEDTTVRLPSGRFQTGLLWKYDHIEFPDSKPMAVHRLKSLERRLLRNPELFENLKQQIVEYVKKGYAHKITQEEIANSDPKRTWYLPLGVVVHPKKPEKVRIVWDAAAAVQGQSLNAALLAGPDLLTSLPSVLSRYRQRQVAISGDIRQMFHQFQIRPEDKQSQRFLFRSDVSKTPDTYVMDVATFGVTCSPSAAQYIKNRNAKDFESEYPEAAAAIIHNHYVDDYLDSLDTIEEAIDLALQVKEVHAKAGFRIRNWMSSSKEVLSRVGDTAEEQIKSFTIHTSSTSERVLGMNWIPDADEFAFTGLFRDELMPLLHGDVIPTKRQLLQVVMSVFDPLGLVSLVIVHGKILIQNVWRANIEWDGKLTSDLFIEWRRWIDLLGQLDAIRIPRCYFPGYFVDSFNTLELHIFVDASEEAYVAAAYFRIVDNSQIRCVLVSSKTKVAPLKPLSVPRLELQAALLGARLSKSVTENHTLQIVQRFFWSDSTTVLAWLQSDQRKYRQFVACRVSEILDSTKVDEWRYVPSKLNVADDATKWKEGLQLNNNHRWFQGPSFLYDPPHMWPKPKEIPRLVMEELRTVHVHQGILKEPLVQFSRFSKWERCLRAVAFVHRFIDQLKHRMRREPTNVSSFLTRDELQRAEITILLQAQFDVFADEIIMMQNNQTLPLDQRRRLEKTSPLYKLSPFLDNRGVIRMESRIASFSDAPFDFKFPIVLPKNHYVSQLIVDDYHRRYNHCNGETTVNEMRQRFHLSEMRAAFRKSRKVCSWCRVYKAIPSVPRMAPLPEARVTPYVRPFNFVGLDYFGPMLVVQGRHVVKRWVALFTCLAIRAVHLELVSGLSTECCKMAIRRFIARRGAPSEIYSDRGTNFVGVSGELREQIRGINNDLASVFTNTVTQWRFNPPAAPHMGGAWERMVRSVKCALAGLSAERKPNEETLVTLLAEAESVVNSRPLTYMPLETAEHEALTPNCFLLLSTSGVNQPPSQLSDEKVALRSSWTLYQQLLDQFWVRWIKEYLPTITKRTKWFVDSKPVSAGDLVMIVEDRLRNGWIRGRVLRVFPGRDGRCRSANVKTSTGVLRRPVAKLAVLEVEDTARGGTEQYGSGNVQDGAVSPRFLPQESELTSDGRETTTRRNDDLVADQ</sequence>
<dbReference type="InterPro" id="IPR043128">
    <property type="entry name" value="Rev_trsase/Diguanyl_cyclase"/>
</dbReference>
<reference evidence="4" key="1">
    <citation type="journal article" date="2015" name="Proc. Natl. Acad. Sci. U.S.A.">
        <title>Genome sequence of the Asian Tiger mosquito, Aedes albopictus, reveals insights into its biology, genetics, and evolution.</title>
        <authorList>
            <person name="Chen X.G."/>
            <person name="Jiang X."/>
            <person name="Gu J."/>
            <person name="Xu M."/>
            <person name="Wu Y."/>
            <person name="Deng Y."/>
            <person name="Zhang C."/>
            <person name="Bonizzoni M."/>
            <person name="Dermauw W."/>
            <person name="Vontas J."/>
            <person name="Armbruster P."/>
            <person name="Huang X."/>
            <person name="Yang Y."/>
            <person name="Zhang H."/>
            <person name="He W."/>
            <person name="Peng H."/>
            <person name="Liu Y."/>
            <person name="Wu K."/>
            <person name="Chen J."/>
            <person name="Lirakis M."/>
            <person name="Topalis P."/>
            <person name="Van Leeuwen T."/>
            <person name="Hall A.B."/>
            <person name="Jiang X."/>
            <person name="Thorpe C."/>
            <person name="Mueller R.L."/>
            <person name="Sun C."/>
            <person name="Waterhouse R.M."/>
            <person name="Yan G."/>
            <person name="Tu Z.J."/>
            <person name="Fang X."/>
            <person name="James A.A."/>
        </authorList>
    </citation>
    <scope>NUCLEOTIDE SEQUENCE [LARGE SCALE GENOMIC DNA]</scope>
    <source>
        <strain evidence="4">Foshan</strain>
    </source>
</reference>
<evidence type="ECO:0000313" key="3">
    <source>
        <dbReference type="EnsemblMetazoa" id="AALFPA23_006955.P9198"/>
    </source>
</evidence>
<dbReference type="InterPro" id="IPR012337">
    <property type="entry name" value="RNaseH-like_sf"/>
</dbReference>
<dbReference type="Pfam" id="PF18701">
    <property type="entry name" value="DUF5641"/>
    <property type="match status" value="1"/>
</dbReference>
<dbReference type="CDD" id="cd01644">
    <property type="entry name" value="RT_pepA17"/>
    <property type="match status" value="1"/>
</dbReference>
<feature type="domain" description="Integrase catalytic" evidence="2">
    <location>
        <begin position="1729"/>
        <end position="1914"/>
    </location>
</feature>
<dbReference type="Pfam" id="PF05380">
    <property type="entry name" value="Peptidase_A17"/>
    <property type="match status" value="1"/>
</dbReference>
<dbReference type="InterPro" id="IPR036397">
    <property type="entry name" value="RNaseH_sf"/>
</dbReference>
<dbReference type="InterPro" id="IPR005312">
    <property type="entry name" value="DUF1759"/>
</dbReference>
<dbReference type="GeneID" id="134290299"/>
<dbReference type="SUPFAM" id="SSF53098">
    <property type="entry name" value="Ribonuclease H-like"/>
    <property type="match status" value="1"/>
</dbReference>
<dbReference type="Proteomes" id="UP000069940">
    <property type="component" value="Unassembled WGS sequence"/>
</dbReference>
<feature type="compositionally biased region" description="Polar residues" evidence="1">
    <location>
        <begin position="209"/>
        <end position="220"/>
    </location>
</feature>
<feature type="region of interest" description="Disordered" evidence="1">
    <location>
        <begin position="2033"/>
        <end position="2078"/>
    </location>
</feature>
<dbReference type="SUPFAM" id="SSF56672">
    <property type="entry name" value="DNA/RNA polymerases"/>
    <property type="match status" value="1"/>
</dbReference>
<dbReference type="InterPro" id="IPR040676">
    <property type="entry name" value="DUF5641"/>
</dbReference>
<dbReference type="Pfam" id="PF03564">
    <property type="entry name" value="DUF1759"/>
    <property type="match status" value="1"/>
</dbReference>
<accession>A0ABM1Y995</accession>
<dbReference type="Pfam" id="PF00078">
    <property type="entry name" value="RVT_1"/>
    <property type="match status" value="1"/>
</dbReference>
<dbReference type="Gene3D" id="3.30.70.270">
    <property type="match status" value="1"/>
</dbReference>
<dbReference type="PROSITE" id="PS50994">
    <property type="entry name" value="INTEGRASE"/>
    <property type="match status" value="1"/>
</dbReference>
<proteinExistence type="predicted"/>
<dbReference type="RefSeq" id="XP_062713386.1">
    <property type="nucleotide sequence ID" value="XM_062857402.1"/>
</dbReference>
<feature type="region of interest" description="Disordered" evidence="1">
    <location>
        <begin position="197"/>
        <end position="220"/>
    </location>
</feature>
<dbReference type="InterPro" id="IPR000477">
    <property type="entry name" value="RT_dom"/>
</dbReference>
<name>A0ABM1Y995_AEDAL</name>
<reference evidence="3" key="2">
    <citation type="submission" date="2025-05" db="UniProtKB">
        <authorList>
            <consortium name="EnsemblMetazoa"/>
        </authorList>
    </citation>
    <scope>IDENTIFICATION</scope>
    <source>
        <strain evidence="3">Foshan</strain>
    </source>
</reference>
<organism evidence="3 4">
    <name type="scientific">Aedes albopictus</name>
    <name type="common">Asian tiger mosquito</name>
    <name type="synonym">Stegomyia albopicta</name>
    <dbReference type="NCBI Taxonomy" id="7160"/>
    <lineage>
        <taxon>Eukaryota</taxon>
        <taxon>Metazoa</taxon>
        <taxon>Ecdysozoa</taxon>
        <taxon>Arthropoda</taxon>
        <taxon>Hexapoda</taxon>
        <taxon>Insecta</taxon>
        <taxon>Pterygota</taxon>
        <taxon>Neoptera</taxon>
        <taxon>Endopterygota</taxon>
        <taxon>Diptera</taxon>
        <taxon>Nematocera</taxon>
        <taxon>Culicoidea</taxon>
        <taxon>Culicidae</taxon>
        <taxon>Culicinae</taxon>
        <taxon>Aedini</taxon>
        <taxon>Aedes</taxon>
        <taxon>Stegomyia</taxon>
    </lineage>
</organism>
<evidence type="ECO:0000313" key="4">
    <source>
        <dbReference type="Proteomes" id="UP000069940"/>
    </source>
</evidence>
<keyword evidence="4" id="KW-1185">Reference proteome</keyword>
<feature type="region of interest" description="Disordered" evidence="1">
    <location>
        <begin position="600"/>
        <end position="630"/>
    </location>
</feature>
<evidence type="ECO:0000256" key="1">
    <source>
        <dbReference type="SAM" id="MobiDB-lite"/>
    </source>
</evidence>
<feature type="compositionally biased region" description="Basic and acidic residues" evidence="1">
    <location>
        <begin position="2061"/>
        <end position="2078"/>
    </location>
</feature>
<dbReference type="InterPro" id="IPR001584">
    <property type="entry name" value="Integrase_cat-core"/>
</dbReference>
<dbReference type="Gene3D" id="3.30.420.10">
    <property type="entry name" value="Ribonuclease H-like superfamily/Ribonuclease H"/>
    <property type="match status" value="1"/>
</dbReference>